<comment type="similarity">
    <text evidence="1">Belongs to the PrpD family.</text>
</comment>
<dbReference type="PANTHER" id="PTHR16943">
    <property type="entry name" value="2-METHYLCITRATE DEHYDRATASE-RELATED"/>
    <property type="match status" value="1"/>
</dbReference>
<dbReference type="InterPro" id="IPR036148">
    <property type="entry name" value="MmgE/PrpD_sf"/>
</dbReference>
<evidence type="ECO:0000313" key="4">
    <source>
        <dbReference type="EMBL" id="PMS22213.1"/>
    </source>
</evidence>
<organism evidence="4 5">
    <name type="scientific">Paraburkholderia rhynchosiae</name>
    <dbReference type="NCBI Taxonomy" id="487049"/>
    <lineage>
        <taxon>Bacteria</taxon>
        <taxon>Pseudomonadati</taxon>
        <taxon>Pseudomonadota</taxon>
        <taxon>Betaproteobacteria</taxon>
        <taxon>Burkholderiales</taxon>
        <taxon>Burkholderiaceae</taxon>
        <taxon>Paraburkholderia</taxon>
    </lineage>
</organism>
<sequence>MGGHVVQPSSSAAPKGRDDTHGFTWPLAQFAHQIRWGDLPSAVQHEAVRAFVNWVGCVYGGASHPATRSAMSALGELSATGKSTALGHARKMDPLDATLVNGLAASANAYDDTHLSTIAHPTAPTAAALLAHAELHRVSGPDFLLALIISNEIQSRLSCALTVPPASCQLGFYMTGLTGAPGVAAGVGRSMGLSQQQLVWAIGIGATQGAGFRATHGTMCGGFVPANAGRSGLLAARFAAANFTCHEDALGGPNGFLQVFGQPPNPAALTDRLGERYECMNVAAKPYPAGCLVHPLIEACLQLVESEAFSSDDVARIELEVSKLGLGLTGKREPQHAYDAQVSIFHWAAAVIHSRRAALEEASDTCVLNPAVIELRKRVVATVADDLQADSARVAIVLRDGRRLKAEVGPCLGSAARPMTDEQVEAKFLAQTEPVLGAERAYQLVRHCWDLPSADDVGRAAPGFWG</sequence>
<dbReference type="Pfam" id="PF19305">
    <property type="entry name" value="MmgE_PrpD_C"/>
    <property type="match status" value="1"/>
</dbReference>
<dbReference type="InterPro" id="IPR005656">
    <property type="entry name" value="MmgE_PrpD"/>
</dbReference>
<evidence type="ECO:0000256" key="1">
    <source>
        <dbReference type="ARBA" id="ARBA00006174"/>
    </source>
</evidence>
<feature type="domain" description="MmgE/PrpD C-terminal" evidence="3">
    <location>
        <begin position="287"/>
        <end position="451"/>
    </location>
</feature>
<dbReference type="InterPro" id="IPR045337">
    <property type="entry name" value="MmgE_PrpD_C"/>
</dbReference>
<evidence type="ECO:0000259" key="2">
    <source>
        <dbReference type="Pfam" id="PF03972"/>
    </source>
</evidence>
<comment type="caution">
    <text evidence="4">The sequence shown here is derived from an EMBL/GenBank/DDBJ whole genome shotgun (WGS) entry which is preliminary data.</text>
</comment>
<dbReference type="Proteomes" id="UP000235659">
    <property type="component" value="Unassembled WGS sequence"/>
</dbReference>
<name>A0ABX4UUQ9_9BURK</name>
<accession>A0ABX4UUQ9</accession>
<gene>
    <name evidence="4" type="ORF">C0Z16_33130</name>
</gene>
<proteinExistence type="inferred from homology"/>
<dbReference type="InterPro" id="IPR042188">
    <property type="entry name" value="MmgE/PrpD_sf_2"/>
</dbReference>
<reference evidence="4 5" key="1">
    <citation type="submission" date="2018-01" db="EMBL/GenBank/DDBJ databases">
        <title>Whole genome analyses suggest that Burkholderia sensu lato contains two further novel genera in the rhizoxinica-symbiotica group Mycetohabitans gen. nov., and Trinickia gen. nov.: implications for the evolution of diazotrophy and nodulation in the Burkholderiaceae.</title>
        <authorList>
            <person name="Estrada-de los Santos P."/>
            <person name="Palmer M."/>
            <person name="Chavez-Ramirez B."/>
            <person name="Beukes C."/>
            <person name="Steenkamp E.T."/>
            <person name="Hirsch A.M."/>
            <person name="Manyaka P."/>
            <person name="Maluk M."/>
            <person name="Lafos M."/>
            <person name="Crook M."/>
            <person name="Gross E."/>
            <person name="Simon M.F."/>
            <person name="Bueno dos Reis Junior F."/>
            <person name="Poole P.S."/>
            <person name="Venter S.N."/>
            <person name="James E.K."/>
        </authorList>
    </citation>
    <scope>NUCLEOTIDE SEQUENCE [LARGE SCALE GENOMIC DNA]</scope>
    <source>
        <strain evidence="4 5">WSM 3937</strain>
    </source>
</reference>
<keyword evidence="5" id="KW-1185">Reference proteome</keyword>
<dbReference type="PANTHER" id="PTHR16943:SF8">
    <property type="entry name" value="2-METHYLCITRATE DEHYDRATASE"/>
    <property type="match status" value="1"/>
</dbReference>
<dbReference type="Gene3D" id="1.10.4100.10">
    <property type="entry name" value="2-methylcitrate dehydratase PrpD"/>
    <property type="match status" value="1"/>
</dbReference>
<dbReference type="InterPro" id="IPR045336">
    <property type="entry name" value="MmgE_PrpD_N"/>
</dbReference>
<dbReference type="Pfam" id="PF03972">
    <property type="entry name" value="MmgE_PrpD_N"/>
    <property type="match status" value="1"/>
</dbReference>
<dbReference type="Gene3D" id="3.30.1330.120">
    <property type="entry name" value="2-methylcitrate dehydratase PrpD"/>
    <property type="match status" value="1"/>
</dbReference>
<dbReference type="SUPFAM" id="SSF103378">
    <property type="entry name" value="2-methylcitrate dehydratase PrpD"/>
    <property type="match status" value="1"/>
</dbReference>
<evidence type="ECO:0000259" key="3">
    <source>
        <dbReference type="Pfam" id="PF19305"/>
    </source>
</evidence>
<dbReference type="EMBL" id="PNXY01000044">
    <property type="protein sequence ID" value="PMS22213.1"/>
    <property type="molecule type" value="Genomic_DNA"/>
</dbReference>
<dbReference type="InterPro" id="IPR042183">
    <property type="entry name" value="MmgE/PrpD_sf_1"/>
</dbReference>
<protein>
    <submittedName>
        <fullName evidence="4">2-methylcitrate dehydratase</fullName>
    </submittedName>
</protein>
<feature type="domain" description="MmgE/PrpD N-terminal" evidence="2">
    <location>
        <begin position="27"/>
        <end position="265"/>
    </location>
</feature>
<evidence type="ECO:0000313" key="5">
    <source>
        <dbReference type="Proteomes" id="UP000235659"/>
    </source>
</evidence>